<dbReference type="VEuPathDB" id="TrichDB:TRFO_10123"/>
<evidence type="ECO:0000256" key="2">
    <source>
        <dbReference type="SAM" id="Coils"/>
    </source>
</evidence>
<dbReference type="Proteomes" id="UP000179807">
    <property type="component" value="Unassembled WGS sequence"/>
</dbReference>
<feature type="coiled-coil region" evidence="2">
    <location>
        <begin position="32"/>
        <end position="109"/>
    </location>
</feature>
<organism evidence="3 4">
    <name type="scientific">Tritrichomonas foetus</name>
    <dbReference type="NCBI Taxonomy" id="1144522"/>
    <lineage>
        <taxon>Eukaryota</taxon>
        <taxon>Metamonada</taxon>
        <taxon>Parabasalia</taxon>
        <taxon>Tritrichomonadida</taxon>
        <taxon>Tritrichomonadidae</taxon>
        <taxon>Tritrichomonas</taxon>
    </lineage>
</organism>
<sequence>MKQFDESYQKVVDNLKKQFYASSHDSEKMKQFQDLKEKYSKLRAELKSLKNSFLTTKNELSKDFEKYKIQKSRLLEEYSKEYNEYMNQNNEIIQKLENIENSIKEDQDSLQSSFHTLKEKNHIEITEKQSQLAQMIHDHKNELEKKSNLIQSDAKLSNEEFDYLKSQLLKEFEQLRTQNETIYPPIIEKNKQLQKSLDDLLKSNSIEKEQYVNQLGTQKNEHLNEMNKLKEENDDEEHLEYARFESKMATLHKKLGQTQSLLSDSEFAQENKNKLENELNELKLFIGKSKSEFEQTFNEEKQNLTNENDTDFQKVKEEEEKAFADFQKQLENEINDNQNDFENKKTNLTKNLKNSYESCLSSIPEQFKNDGVIPNLLNDYTRQMKALNDQLAFEMQEIKKDSNEGLFKDTISSKQQKITEIENDRNSTIKNQNAEIENENDRHIKLLLTFSFEHLDKELNELRENVHQKIENWTQQHDELLLTLRKLTESNPDIISVSGFLEDEEIINLRKYLEEIRENLKKQRQHKQTEMEAALTEKAEEIEKTTEQIKQNKINEIQNQKDEKARKEKEFEEMKNLEIVKKKDLDLIYNKELISHDSTIAKIKEDYKKKIQEIADIIRKDKIGLIHKQTELNKEADLLRIEIEKKTDGAVDKFQKEIAEMIKIKENYLKKMEKYLKESEERCNEAKHKAENIPMRKDECDAIKRLEEILEQKTQQLTIIAKDLMGYRNRLKQQEDEYNRRFGVAPQVAILHGGGNGRSQAKSAMVLKKPLPPLKNSLVC</sequence>
<reference evidence="3" key="1">
    <citation type="submission" date="2016-10" db="EMBL/GenBank/DDBJ databases">
        <authorList>
            <person name="Benchimol M."/>
            <person name="Almeida L.G."/>
            <person name="Vasconcelos A.T."/>
            <person name="Perreira-Neves A."/>
            <person name="Rosa I.A."/>
            <person name="Tasca T."/>
            <person name="Bogo M.R."/>
            <person name="de Souza W."/>
        </authorList>
    </citation>
    <scope>NUCLEOTIDE SEQUENCE [LARGE SCALE GENOMIC DNA]</scope>
    <source>
        <strain evidence="3">K</strain>
    </source>
</reference>
<dbReference type="AlphaFoldDB" id="A0A1J4JAL2"/>
<gene>
    <name evidence="3" type="ORF">TRFO_10123</name>
</gene>
<keyword evidence="4" id="KW-1185">Reference proteome</keyword>
<dbReference type="RefSeq" id="XP_068349329.1">
    <property type="nucleotide sequence ID" value="XM_068495252.1"/>
</dbReference>
<evidence type="ECO:0000313" key="3">
    <source>
        <dbReference type="EMBL" id="OHS96192.1"/>
    </source>
</evidence>
<keyword evidence="1 2" id="KW-0175">Coiled coil</keyword>
<evidence type="ECO:0000256" key="1">
    <source>
        <dbReference type="ARBA" id="ARBA00023054"/>
    </source>
</evidence>
<feature type="coiled-coil region" evidence="2">
    <location>
        <begin position="651"/>
        <end position="723"/>
    </location>
</feature>
<evidence type="ECO:0000313" key="4">
    <source>
        <dbReference type="Proteomes" id="UP000179807"/>
    </source>
</evidence>
<dbReference type="GeneID" id="94829956"/>
<protein>
    <submittedName>
        <fullName evidence="3">Uncharacterized protein</fullName>
    </submittedName>
</protein>
<proteinExistence type="predicted"/>
<accession>A0A1J4JAL2</accession>
<dbReference type="OrthoDB" id="10692093at2759"/>
<comment type="caution">
    <text evidence="3">The sequence shown here is derived from an EMBL/GenBank/DDBJ whole genome shotgun (WGS) entry which is preliminary data.</text>
</comment>
<dbReference type="PANTHER" id="PTHR18870:SF9">
    <property type="entry name" value="PROTEIN TAG-278-RELATED"/>
    <property type="match status" value="1"/>
</dbReference>
<dbReference type="EMBL" id="MLAK01001193">
    <property type="protein sequence ID" value="OHS96192.1"/>
    <property type="molecule type" value="Genomic_DNA"/>
</dbReference>
<feature type="coiled-coil region" evidence="2">
    <location>
        <begin position="452"/>
        <end position="620"/>
    </location>
</feature>
<feature type="coiled-coil region" evidence="2">
    <location>
        <begin position="377"/>
        <end position="404"/>
    </location>
</feature>
<feature type="coiled-coil region" evidence="2">
    <location>
        <begin position="190"/>
        <end position="347"/>
    </location>
</feature>
<dbReference type="PANTHER" id="PTHR18870">
    <property type="entry name" value="PROTEIN TAG-278-RELATED"/>
    <property type="match status" value="1"/>
</dbReference>
<name>A0A1J4JAL2_9EUKA</name>